<feature type="compositionally biased region" description="Polar residues" evidence="1">
    <location>
        <begin position="106"/>
        <end position="135"/>
    </location>
</feature>
<feature type="region of interest" description="Disordered" evidence="1">
    <location>
        <begin position="1"/>
        <end position="135"/>
    </location>
</feature>
<dbReference type="HOGENOM" id="CLU_906657_0_0_1"/>
<comment type="caution">
    <text evidence="2">The sequence shown here is derived from an EMBL/GenBank/DDBJ whole genome shotgun (WGS) entry which is preliminary data.</text>
</comment>
<protein>
    <submittedName>
        <fullName evidence="2">Uncharacterized protein</fullName>
    </submittedName>
</protein>
<accession>A0A093VGL4</accession>
<feature type="compositionally biased region" description="Low complexity" evidence="1">
    <location>
        <begin position="43"/>
        <end position="61"/>
    </location>
</feature>
<reference key="1">
    <citation type="journal article" date="2014" name="PLoS Genet.">
        <title>Signature Gene Expression Reveals Novel Clues to the Molecular Mechanisms of Dimorphic Transition in Penicillium marneffei.</title>
        <authorList>
            <person name="Yang E."/>
            <person name="Wang G."/>
            <person name="Cai J."/>
            <person name="Woo P.C."/>
            <person name="Lau S.K."/>
            <person name="Yuen K.-Y."/>
            <person name="Chow W.-N."/>
            <person name="Lin X."/>
        </authorList>
    </citation>
    <scope>NUCLEOTIDE SEQUENCE [LARGE SCALE GENOMIC DNA]</scope>
    <source>
        <strain>PM1</strain>
    </source>
</reference>
<proteinExistence type="predicted"/>
<name>A0A093VGL4_TALMA</name>
<feature type="compositionally biased region" description="Polar residues" evidence="1">
    <location>
        <begin position="62"/>
        <end position="82"/>
    </location>
</feature>
<sequence>MDSASSSPGQQTAQQTHAELLQAFQSYKPGRRGASKTPQLPFSSRTQRSSTPATSASRATTEGMTATQEGSPSIAASTQGTTTRKRARRIPMEQTEEQESSDSDTPLSQTLKRPRQSSPKVSDQPTDISTTQQASTIPKHVVEVRIQNGLAPLEKVAFRALQSIESIQGEQGRASMTPEVTAVSIEGIRGQQMNRGAFQYPNTANPFASQTVQSSKAFATQLLNENQKFTESLSQKNGAFLRTFPPTAKSYLEAKLTQITADLTQLHQEKVDAIRLECVVELQRDMDERQKVIDMFLHKSDT</sequence>
<dbReference type="AlphaFoldDB" id="A0A093VGL4"/>
<gene>
    <name evidence="2" type="ORF">GQ26_0041090</name>
</gene>
<evidence type="ECO:0000313" key="2">
    <source>
        <dbReference type="EMBL" id="KFX51682.1"/>
    </source>
</evidence>
<reference evidence="2" key="2">
    <citation type="journal article" date="2014" name="PLoS Genet.">
        <title>Signature gene expression reveals novel clues to the molecular mechanisms of dimorphic transition in Penicillium marneffei.</title>
        <authorList>
            <person name="Yang E."/>
            <person name="Wang G."/>
            <person name="Cai J."/>
            <person name="Woo P.C."/>
            <person name="Lau S.K."/>
            <person name="Yuen K.-Y."/>
            <person name="Chow W.-N."/>
            <person name="Lin X."/>
        </authorList>
    </citation>
    <scope>NUCLEOTIDE SEQUENCE</scope>
    <source>
        <strain evidence="2">PM1</strain>
    </source>
</reference>
<feature type="compositionally biased region" description="Polar residues" evidence="1">
    <location>
        <begin position="1"/>
        <end position="17"/>
    </location>
</feature>
<organism evidence="2">
    <name type="scientific">Talaromyces marneffei PM1</name>
    <dbReference type="NCBI Taxonomy" id="1077442"/>
    <lineage>
        <taxon>Eukaryota</taxon>
        <taxon>Fungi</taxon>
        <taxon>Dikarya</taxon>
        <taxon>Ascomycota</taxon>
        <taxon>Pezizomycotina</taxon>
        <taxon>Eurotiomycetes</taxon>
        <taxon>Eurotiomycetidae</taxon>
        <taxon>Eurotiales</taxon>
        <taxon>Trichocomaceae</taxon>
        <taxon>Talaromyces</taxon>
        <taxon>Talaromyces sect. Talaromyces</taxon>
    </lineage>
</organism>
<dbReference type="EMBL" id="JPOX01000004">
    <property type="protein sequence ID" value="KFX51682.1"/>
    <property type="molecule type" value="Genomic_DNA"/>
</dbReference>
<evidence type="ECO:0000256" key="1">
    <source>
        <dbReference type="SAM" id="MobiDB-lite"/>
    </source>
</evidence>